<feature type="chain" id="PRO_5042211642" evidence="1">
    <location>
        <begin position="31"/>
        <end position="68"/>
    </location>
</feature>
<evidence type="ECO:0000256" key="1">
    <source>
        <dbReference type="SAM" id="SignalP"/>
    </source>
</evidence>
<keyword evidence="3" id="KW-1185">Reference proteome</keyword>
<feature type="signal peptide" evidence="1">
    <location>
        <begin position="1"/>
        <end position="30"/>
    </location>
</feature>
<gene>
    <name evidence="2" type="ORF">J2S44_007746</name>
</gene>
<dbReference type="AlphaFoldDB" id="A0AAE3ZX74"/>
<dbReference type="RefSeq" id="WP_310424860.1">
    <property type="nucleotide sequence ID" value="NZ_JAVDYC010000001.1"/>
</dbReference>
<dbReference type="EMBL" id="JAVDYC010000001">
    <property type="protein sequence ID" value="MDR7327496.1"/>
    <property type="molecule type" value="Genomic_DNA"/>
</dbReference>
<keyword evidence="1" id="KW-0732">Signal</keyword>
<sequence>MARRIRTALITAVVSVTAAVLVLGATPAPAAAGGSGPYPADYETSAGLPNHTIYRPQNLPAERLPVFV</sequence>
<accession>A0AAE3ZX74</accession>
<evidence type="ECO:0000313" key="2">
    <source>
        <dbReference type="EMBL" id="MDR7327496.1"/>
    </source>
</evidence>
<protein>
    <submittedName>
        <fullName evidence="2">Uncharacterized protein</fullName>
    </submittedName>
</protein>
<name>A0AAE3ZX74_9ACTN</name>
<dbReference type="Proteomes" id="UP001183629">
    <property type="component" value="Unassembled WGS sequence"/>
</dbReference>
<proteinExistence type="predicted"/>
<evidence type="ECO:0000313" key="3">
    <source>
        <dbReference type="Proteomes" id="UP001183629"/>
    </source>
</evidence>
<comment type="caution">
    <text evidence="2">The sequence shown here is derived from an EMBL/GenBank/DDBJ whole genome shotgun (WGS) entry which is preliminary data.</text>
</comment>
<reference evidence="2 3" key="1">
    <citation type="submission" date="2023-07" db="EMBL/GenBank/DDBJ databases">
        <title>Sequencing the genomes of 1000 actinobacteria strains.</title>
        <authorList>
            <person name="Klenk H.-P."/>
        </authorList>
    </citation>
    <scope>NUCLEOTIDE SEQUENCE [LARGE SCALE GENOMIC DNA]</scope>
    <source>
        <strain evidence="2 3">DSM 44711</strain>
    </source>
</reference>
<organism evidence="2 3">
    <name type="scientific">Catenuloplanes niger</name>
    <dbReference type="NCBI Taxonomy" id="587534"/>
    <lineage>
        <taxon>Bacteria</taxon>
        <taxon>Bacillati</taxon>
        <taxon>Actinomycetota</taxon>
        <taxon>Actinomycetes</taxon>
        <taxon>Micromonosporales</taxon>
        <taxon>Micromonosporaceae</taxon>
        <taxon>Catenuloplanes</taxon>
    </lineage>
</organism>